<dbReference type="AlphaFoldDB" id="A0AAD7HW51"/>
<evidence type="ECO:0000313" key="3">
    <source>
        <dbReference type="Proteomes" id="UP001215598"/>
    </source>
</evidence>
<name>A0AAD7HW51_9AGAR</name>
<keyword evidence="3" id="KW-1185">Reference proteome</keyword>
<dbReference type="EMBL" id="JARKIB010000172">
    <property type="protein sequence ID" value="KAJ7728487.1"/>
    <property type="molecule type" value="Genomic_DNA"/>
</dbReference>
<gene>
    <name evidence="1" type="ORF">B0H16DRAFT_1588791</name>
    <name evidence="2" type="ORF">B0H16DRAFT_1588799</name>
</gene>
<sequence>MLLVVTKVPVATVAVEVVATAVTVLLLSPTEVGIWVAVTNEEDAVGRKTRQVVNTATSAGPCRTLKLGCLQKEKAGRGSRWGTR</sequence>
<comment type="caution">
    <text evidence="1">The sequence shown here is derived from an EMBL/GenBank/DDBJ whole genome shotgun (WGS) entry which is preliminary data.</text>
</comment>
<evidence type="ECO:0000313" key="1">
    <source>
        <dbReference type="EMBL" id="KAJ7728484.1"/>
    </source>
</evidence>
<reference evidence="1" key="1">
    <citation type="submission" date="2023-03" db="EMBL/GenBank/DDBJ databases">
        <title>Massive genome expansion in bonnet fungi (Mycena s.s.) driven by repeated elements and novel gene families across ecological guilds.</title>
        <authorList>
            <consortium name="Lawrence Berkeley National Laboratory"/>
            <person name="Harder C.B."/>
            <person name="Miyauchi S."/>
            <person name="Viragh M."/>
            <person name="Kuo A."/>
            <person name="Thoen E."/>
            <person name="Andreopoulos B."/>
            <person name="Lu D."/>
            <person name="Skrede I."/>
            <person name="Drula E."/>
            <person name="Henrissat B."/>
            <person name="Morin E."/>
            <person name="Kohler A."/>
            <person name="Barry K."/>
            <person name="LaButti K."/>
            <person name="Morin E."/>
            <person name="Salamov A."/>
            <person name="Lipzen A."/>
            <person name="Mereny Z."/>
            <person name="Hegedus B."/>
            <person name="Baldrian P."/>
            <person name="Stursova M."/>
            <person name="Weitz H."/>
            <person name="Taylor A."/>
            <person name="Grigoriev I.V."/>
            <person name="Nagy L.G."/>
            <person name="Martin F."/>
            <person name="Kauserud H."/>
        </authorList>
    </citation>
    <scope>NUCLEOTIDE SEQUENCE</scope>
    <source>
        <strain evidence="1">CBHHK182m</strain>
    </source>
</reference>
<accession>A0AAD7HW51</accession>
<protein>
    <submittedName>
        <fullName evidence="1">Uncharacterized protein</fullName>
    </submittedName>
</protein>
<organism evidence="1 3">
    <name type="scientific">Mycena metata</name>
    <dbReference type="NCBI Taxonomy" id="1033252"/>
    <lineage>
        <taxon>Eukaryota</taxon>
        <taxon>Fungi</taxon>
        <taxon>Dikarya</taxon>
        <taxon>Basidiomycota</taxon>
        <taxon>Agaricomycotina</taxon>
        <taxon>Agaricomycetes</taxon>
        <taxon>Agaricomycetidae</taxon>
        <taxon>Agaricales</taxon>
        <taxon>Marasmiineae</taxon>
        <taxon>Mycenaceae</taxon>
        <taxon>Mycena</taxon>
    </lineage>
</organism>
<dbReference type="Proteomes" id="UP001215598">
    <property type="component" value="Unassembled WGS sequence"/>
</dbReference>
<dbReference type="EMBL" id="JARKIB010000172">
    <property type="protein sequence ID" value="KAJ7728484.1"/>
    <property type="molecule type" value="Genomic_DNA"/>
</dbReference>
<evidence type="ECO:0000313" key="2">
    <source>
        <dbReference type="EMBL" id="KAJ7728487.1"/>
    </source>
</evidence>
<proteinExistence type="predicted"/>